<dbReference type="EMBL" id="CP121472">
    <property type="protein sequence ID" value="WPL18970.1"/>
    <property type="molecule type" value="Genomic_DNA"/>
</dbReference>
<sequence length="325" mass="35185">MNADYLDPLLARYEPLIDTNIDAVKRLRERYAQYRSSRLLDLAAAAAALSLNDIASADPLVLRAIQDTNPHFDASQLSSLSDAQLMGILSSAKGKYFEYLLADSLNKGEQVGDLLLPPGYQAVVAEHLSQPGWDLQILAPDGQISQYLQAKATDSASYVLDALETYPDIQILATSEVASHFGPDQMVLDTGISDADLEQLTRDGLEVTGDSLLDNFWHQFNPLLPLLLIAATQGYQVIMAKQTIADAAEVAAARAARAGTALAVGALIKVFTDSIALGIVGAFAIGLFFDELQSIDDLVAFVRKNNRRMARRAAFYRQQLGLGIA</sequence>
<name>A0ABZ0SH73_9GAMM</name>
<protein>
    <submittedName>
        <fullName evidence="1">Uncharacterized protein</fullName>
    </submittedName>
</protein>
<evidence type="ECO:0000313" key="1">
    <source>
        <dbReference type="EMBL" id="WPL18970.1"/>
    </source>
</evidence>
<keyword evidence="2" id="KW-1185">Reference proteome</keyword>
<organism evidence="1 2">
    <name type="scientific">Thiorhodovibrio winogradskyi</name>
    <dbReference type="NCBI Taxonomy" id="77007"/>
    <lineage>
        <taxon>Bacteria</taxon>
        <taxon>Pseudomonadati</taxon>
        <taxon>Pseudomonadota</taxon>
        <taxon>Gammaproteobacteria</taxon>
        <taxon>Chromatiales</taxon>
        <taxon>Chromatiaceae</taxon>
        <taxon>Thiorhodovibrio</taxon>
    </lineage>
</organism>
<accession>A0ABZ0SH73</accession>
<gene>
    <name evidence="1" type="ORF">Thiowin_04072</name>
</gene>
<dbReference type="Proteomes" id="UP001432180">
    <property type="component" value="Chromosome"/>
</dbReference>
<proteinExistence type="predicted"/>
<evidence type="ECO:0000313" key="2">
    <source>
        <dbReference type="Proteomes" id="UP001432180"/>
    </source>
</evidence>
<dbReference type="RefSeq" id="WP_328984710.1">
    <property type="nucleotide sequence ID" value="NZ_CP121472.1"/>
</dbReference>
<reference evidence="1 2" key="1">
    <citation type="journal article" date="2023" name="Microorganisms">
        <title>Thiorhodovibrio frisius and Trv. litoralis spp. nov., Two Novel Members from a Clade of Fastidious Purple Sulfur Bacteria That Exhibit Unique Red-Shifted Light-Harvesting Capabilities.</title>
        <authorList>
            <person name="Methner A."/>
            <person name="Kuzyk S.B."/>
            <person name="Petersen J."/>
            <person name="Bauer S."/>
            <person name="Brinkmann H."/>
            <person name="Sichau K."/>
            <person name="Wanner G."/>
            <person name="Wolf J."/>
            <person name="Neumann-Schaal M."/>
            <person name="Henke P."/>
            <person name="Tank M."/>
            <person name="Sproer C."/>
            <person name="Bunk B."/>
            <person name="Overmann J."/>
        </authorList>
    </citation>
    <scope>NUCLEOTIDE SEQUENCE [LARGE SCALE GENOMIC DNA]</scope>
    <source>
        <strain evidence="1 2">DSM 6702</strain>
    </source>
</reference>